<dbReference type="Proteomes" id="UP000199301">
    <property type="component" value="Unassembled WGS sequence"/>
</dbReference>
<dbReference type="STRING" id="995062.SAMN04489718_1782"/>
<dbReference type="GO" id="GO:0016994">
    <property type="term" value="F:precorrin-6A reductase activity"/>
    <property type="evidence" value="ECO:0007669"/>
    <property type="project" value="InterPro"/>
</dbReference>
<reference evidence="5" key="1">
    <citation type="submission" date="2016-10" db="EMBL/GenBank/DDBJ databases">
        <authorList>
            <person name="Varghese N."/>
            <person name="Submissions S."/>
        </authorList>
    </citation>
    <scope>NUCLEOTIDE SEQUENCE [LARGE SCALE GENOMIC DNA]</scope>
    <source>
        <strain evidence="5">DSM 45459</strain>
    </source>
</reference>
<evidence type="ECO:0000256" key="1">
    <source>
        <dbReference type="ARBA" id="ARBA00004953"/>
    </source>
</evidence>
<evidence type="ECO:0000256" key="2">
    <source>
        <dbReference type="ARBA" id="ARBA00022573"/>
    </source>
</evidence>
<accession>A0A1H1AXK8</accession>
<protein>
    <submittedName>
        <fullName evidence="4">Precorrin-6A/cobalt-precorrin-6A reductase</fullName>
    </submittedName>
</protein>
<dbReference type="RefSeq" id="WP_092522375.1">
    <property type="nucleotide sequence ID" value="NZ_FNKO01000001.1"/>
</dbReference>
<proteinExistence type="predicted"/>
<dbReference type="UniPathway" id="UPA00148"/>
<dbReference type="OrthoDB" id="5183775at2"/>
<dbReference type="Pfam" id="PF02571">
    <property type="entry name" value="CbiJ"/>
    <property type="match status" value="1"/>
</dbReference>
<keyword evidence="2" id="KW-0169">Cobalamin biosynthesis</keyword>
<gene>
    <name evidence="4" type="ORF">SAMN04489718_1782</name>
</gene>
<keyword evidence="3" id="KW-0560">Oxidoreductase</keyword>
<dbReference type="PANTHER" id="PTHR36925">
    <property type="entry name" value="COBALT-PRECORRIN-6A REDUCTASE"/>
    <property type="match status" value="1"/>
</dbReference>
<evidence type="ECO:0000313" key="4">
    <source>
        <dbReference type="EMBL" id="SDQ44427.1"/>
    </source>
</evidence>
<dbReference type="NCBIfam" id="NF005968">
    <property type="entry name" value="PRK08057.1-2"/>
    <property type="match status" value="1"/>
</dbReference>
<dbReference type="PROSITE" id="PS51014">
    <property type="entry name" value="COBK_CBIJ"/>
    <property type="match status" value="1"/>
</dbReference>
<sequence>MGARVLVLGGTAQARLLANQLNELGVPVVSSLAGRVRAPKLPAGEVRTGGFGGPAGMAEYLRDRGVTALVDATHPFAARISENAVTATADSGVEMLVLRRAPWTPGPGDDWHRVGSLPEAAETARRLGSRVLLTTGRQGLHHFARVRDRWFLARTVDAPDPPLPSNMTTISARGPFTAESERELLRQQRIDVIVSKNSGGPMTEGKLAAARELGVPVVLVEQPRPPRAPAVDSVPEAIAWLRERVDRLHAG</sequence>
<dbReference type="NCBIfam" id="TIGR00715">
    <property type="entry name" value="precor6x_red"/>
    <property type="match status" value="1"/>
</dbReference>
<dbReference type="AlphaFoldDB" id="A0A1H1AXK8"/>
<evidence type="ECO:0000313" key="5">
    <source>
        <dbReference type="Proteomes" id="UP000199301"/>
    </source>
</evidence>
<dbReference type="InterPro" id="IPR003723">
    <property type="entry name" value="Precorrin-6x_reduct"/>
</dbReference>
<evidence type="ECO:0000256" key="3">
    <source>
        <dbReference type="ARBA" id="ARBA00023002"/>
    </source>
</evidence>
<comment type="pathway">
    <text evidence="1">Cofactor biosynthesis; adenosylcobalamin biosynthesis.</text>
</comment>
<dbReference type="EMBL" id="FNKO01000001">
    <property type="protein sequence ID" value="SDQ44427.1"/>
    <property type="molecule type" value="Genomic_DNA"/>
</dbReference>
<name>A0A1H1AXK8_9ACTN</name>
<dbReference type="PANTHER" id="PTHR36925:SF1">
    <property type="entry name" value="COBALT-PRECORRIN-6A REDUCTASE"/>
    <property type="match status" value="1"/>
</dbReference>
<keyword evidence="5" id="KW-1185">Reference proteome</keyword>
<dbReference type="GO" id="GO:0009236">
    <property type="term" value="P:cobalamin biosynthetic process"/>
    <property type="evidence" value="ECO:0007669"/>
    <property type="project" value="UniProtKB-UniPathway"/>
</dbReference>
<organism evidence="4 5">
    <name type="scientific">Actinopolyspora saharensis</name>
    <dbReference type="NCBI Taxonomy" id="995062"/>
    <lineage>
        <taxon>Bacteria</taxon>
        <taxon>Bacillati</taxon>
        <taxon>Actinomycetota</taxon>
        <taxon>Actinomycetes</taxon>
        <taxon>Actinopolysporales</taxon>
        <taxon>Actinopolysporaceae</taxon>
        <taxon>Actinopolyspora</taxon>
    </lineage>
</organism>